<dbReference type="Proteomes" id="UP000238762">
    <property type="component" value="Unassembled WGS sequence"/>
</dbReference>
<dbReference type="InterPro" id="IPR001570">
    <property type="entry name" value="Peptidase_M4_C_domain"/>
</dbReference>
<feature type="active site" description="Proton donor" evidence="7">
    <location>
        <position position="279"/>
    </location>
</feature>
<dbReference type="InterPro" id="IPR013856">
    <property type="entry name" value="Peptidase_M4_domain"/>
</dbReference>
<protein>
    <recommendedName>
        <fullName evidence="8">Neutral metalloproteinase</fullName>
        <ecNumber evidence="8">3.4.24.-</ecNumber>
    </recommendedName>
</protein>
<feature type="domain" description="Peptidase M4 C-terminal" evidence="10">
    <location>
        <begin position="189"/>
        <end position="355"/>
    </location>
</feature>
<gene>
    <name evidence="11" type="ORF">C7B64_01075</name>
</gene>
<dbReference type="SUPFAM" id="SSF55486">
    <property type="entry name" value="Metalloproteases ('zincins'), catalytic domain"/>
    <property type="match status" value="1"/>
</dbReference>
<evidence type="ECO:0000313" key="11">
    <source>
        <dbReference type="EMBL" id="PSB05125.1"/>
    </source>
</evidence>
<comment type="caution">
    <text evidence="11">The sequence shown here is derived from an EMBL/GenBank/DDBJ whole genome shotgun (WGS) entry which is preliminary data.</text>
</comment>
<comment type="function">
    <text evidence="8">Extracellular zinc metalloprotease.</text>
</comment>
<name>A0A2T1CA24_9CYAN</name>
<dbReference type="PRINTS" id="PR00730">
    <property type="entry name" value="THERMOLYSIN"/>
</dbReference>
<keyword evidence="5 8" id="KW-0862">Zinc</keyword>
<dbReference type="GO" id="GO:0006508">
    <property type="term" value="P:proteolysis"/>
    <property type="evidence" value="ECO:0007669"/>
    <property type="project" value="UniProtKB-KW"/>
</dbReference>
<dbReference type="EMBL" id="PVWJ01000003">
    <property type="protein sequence ID" value="PSB05125.1"/>
    <property type="molecule type" value="Genomic_DNA"/>
</dbReference>
<accession>A0A2T1CA24</accession>
<reference evidence="11 12" key="1">
    <citation type="submission" date="2018-02" db="EMBL/GenBank/DDBJ databases">
        <authorList>
            <person name="Cohen D.B."/>
            <person name="Kent A.D."/>
        </authorList>
    </citation>
    <scope>NUCLEOTIDE SEQUENCE [LARGE SCALE GENOMIC DNA]</scope>
    <source>
        <strain evidence="11 12">CCAP 1448/3</strain>
    </source>
</reference>
<reference evidence="11 12" key="2">
    <citation type="submission" date="2018-03" db="EMBL/GenBank/DDBJ databases">
        <title>The ancient ancestry and fast evolution of plastids.</title>
        <authorList>
            <person name="Moore K.R."/>
            <person name="Magnabosco C."/>
            <person name="Momper L."/>
            <person name="Gold D.A."/>
            <person name="Bosak T."/>
            <person name="Fournier G.P."/>
        </authorList>
    </citation>
    <scope>NUCLEOTIDE SEQUENCE [LARGE SCALE GENOMIC DNA]</scope>
    <source>
        <strain evidence="11 12">CCAP 1448/3</strain>
    </source>
</reference>
<keyword evidence="3" id="KW-0479">Metal-binding</keyword>
<dbReference type="Gene3D" id="3.10.170.10">
    <property type="match status" value="1"/>
</dbReference>
<organism evidence="11 12">
    <name type="scientific">Merismopedia glauca CCAP 1448/3</name>
    <dbReference type="NCBI Taxonomy" id="1296344"/>
    <lineage>
        <taxon>Bacteria</taxon>
        <taxon>Bacillati</taxon>
        <taxon>Cyanobacteriota</taxon>
        <taxon>Cyanophyceae</taxon>
        <taxon>Synechococcales</taxon>
        <taxon>Merismopediaceae</taxon>
        <taxon>Merismopedia</taxon>
    </lineage>
</organism>
<comment type="subcellular location">
    <subcellularLocation>
        <location evidence="8">Secreted</location>
    </subcellularLocation>
</comment>
<evidence type="ECO:0000256" key="1">
    <source>
        <dbReference type="ARBA" id="ARBA00009388"/>
    </source>
</evidence>
<dbReference type="PANTHER" id="PTHR43579">
    <property type="match status" value="1"/>
</dbReference>
<evidence type="ECO:0000259" key="9">
    <source>
        <dbReference type="Pfam" id="PF01447"/>
    </source>
</evidence>
<keyword evidence="6 8" id="KW-0482">Metalloprotease</keyword>
<dbReference type="CDD" id="cd09597">
    <property type="entry name" value="M4_TLP"/>
    <property type="match status" value="1"/>
</dbReference>
<dbReference type="Gene3D" id="1.10.390.10">
    <property type="entry name" value="Neutral Protease Domain 2"/>
    <property type="match status" value="1"/>
</dbReference>
<evidence type="ECO:0000256" key="5">
    <source>
        <dbReference type="ARBA" id="ARBA00022833"/>
    </source>
</evidence>
<dbReference type="Pfam" id="PF01447">
    <property type="entry name" value="Peptidase_M4"/>
    <property type="match status" value="1"/>
</dbReference>
<comment type="cofactor">
    <cofactor evidence="8">
        <name>Zn(2+)</name>
        <dbReference type="ChEBI" id="CHEBI:29105"/>
    </cofactor>
</comment>
<keyword evidence="4 8" id="KW-0378">Hydrolase</keyword>
<dbReference type="InterPro" id="IPR027268">
    <property type="entry name" value="Peptidase_M4/M1_CTD_sf"/>
</dbReference>
<dbReference type="GO" id="GO:0004222">
    <property type="term" value="F:metalloendopeptidase activity"/>
    <property type="evidence" value="ECO:0007669"/>
    <property type="project" value="UniProtKB-UniRule"/>
</dbReference>
<evidence type="ECO:0000256" key="8">
    <source>
        <dbReference type="RuleBase" id="RU366073"/>
    </source>
</evidence>
<sequence length="357" mass="40099">MHVCQNPHCHNPIHCFLPPHVLDRLVESDDPEIRRLAVHAIKQAAAARAMRSMISRMPIMAAIPSPAGTKNRLVYDMENISDEGRLPGKLMCAEGQEPPAGDEDVKEAYEHSGTVYDFYKAVFKRNSIDDRGMSLISTVRFGRRYNNAFWNGEQMTYGDGDGRIFTRFTKALDVAAHEMTHGVIQHTCNLEYFKQSGALNEHFADAMGALVKQWFLKQDVNQADWLNGDQIMGSGVTAKCLRTFKAEKAYENDPLLGTDPQPKHMRDIYDGFEDRGGVHINSGIPNHAFYRTALEIGGFAWEKLGQIWYQTMKNLNDKSQFQEMASMTHLVAGQQFGNGSIEQQAVKKGWDAVGITV</sequence>
<dbReference type="InterPro" id="IPR023612">
    <property type="entry name" value="Peptidase_M4"/>
</dbReference>
<keyword evidence="12" id="KW-1185">Reference proteome</keyword>
<evidence type="ECO:0000256" key="7">
    <source>
        <dbReference type="PIRSR" id="PIRSR623612-1"/>
    </source>
</evidence>
<dbReference type="InterPro" id="IPR052759">
    <property type="entry name" value="Metalloprotease_M4"/>
</dbReference>
<dbReference type="PANTHER" id="PTHR43579:SF1">
    <property type="entry name" value="NEUTRAL METALLOPROTEINASE"/>
    <property type="match status" value="1"/>
</dbReference>
<dbReference type="Pfam" id="PF02868">
    <property type="entry name" value="Peptidase_M4_C"/>
    <property type="match status" value="1"/>
</dbReference>
<comment type="similarity">
    <text evidence="1 8">Belongs to the peptidase M4 family.</text>
</comment>
<evidence type="ECO:0000256" key="4">
    <source>
        <dbReference type="ARBA" id="ARBA00022801"/>
    </source>
</evidence>
<proteinExistence type="inferred from homology"/>
<dbReference type="EC" id="3.4.24.-" evidence="8"/>
<dbReference type="OrthoDB" id="291295at2"/>
<keyword evidence="2 8" id="KW-0645">Protease</keyword>
<feature type="active site" evidence="7">
    <location>
        <position position="178"/>
    </location>
</feature>
<dbReference type="RefSeq" id="WP_106286812.1">
    <property type="nucleotide sequence ID" value="NZ_CAWNTC010000123.1"/>
</dbReference>
<evidence type="ECO:0000256" key="3">
    <source>
        <dbReference type="ARBA" id="ARBA00022723"/>
    </source>
</evidence>
<evidence type="ECO:0000313" key="12">
    <source>
        <dbReference type="Proteomes" id="UP000238762"/>
    </source>
</evidence>
<dbReference type="GO" id="GO:0005576">
    <property type="term" value="C:extracellular region"/>
    <property type="evidence" value="ECO:0007669"/>
    <property type="project" value="UniProtKB-SubCell"/>
</dbReference>
<feature type="domain" description="Peptidase M4" evidence="9">
    <location>
        <begin position="74"/>
        <end position="185"/>
    </location>
</feature>
<evidence type="ECO:0000256" key="2">
    <source>
        <dbReference type="ARBA" id="ARBA00022670"/>
    </source>
</evidence>
<evidence type="ECO:0000256" key="6">
    <source>
        <dbReference type="ARBA" id="ARBA00023049"/>
    </source>
</evidence>
<dbReference type="AlphaFoldDB" id="A0A2T1CA24"/>
<keyword evidence="8" id="KW-0964">Secreted</keyword>
<evidence type="ECO:0000259" key="10">
    <source>
        <dbReference type="Pfam" id="PF02868"/>
    </source>
</evidence>
<dbReference type="GO" id="GO:0046872">
    <property type="term" value="F:metal ion binding"/>
    <property type="evidence" value="ECO:0007669"/>
    <property type="project" value="UniProtKB-UniRule"/>
</dbReference>